<comment type="caution">
    <text evidence="1">The sequence shown here is derived from an EMBL/GenBank/DDBJ whole genome shotgun (WGS) entry which is preliminary data.</text>
</comment>
<protein>
    <recommendedName>
        <fullName evidence="3">Lipoprotein</fullName>
    </recommendedName>
</protein>
<gene>
    <name evidence="1" type="ORF">AVT10_12825</name>
</gene>
<dbReference type="PROSITE" id="PS51257">
    <property type="entry name" value="PROKAR_LIPOPROTEIN"/>
    <property type="match status" value="1"/>
</dbReference>
<evidence type="ECO:0000313" key="1">
    <source>
        <dbReference type="EMBL" id="KZE16109.1"/>
    </source>
</evidence>
<dbReference type="Proteomes" id="UP000076609">
    <property type="component" value="Unassembled WGS sequence"/>
</dbReference>
<keyword evidence="2" id="KW-1185">Reference proteome</keyword>
<sequence>MIVMTRYLPITSMILLSACGLDEPADNLASTEPVEVRTCESIRDDVIRIAGQNGVNIVKIYEPQTLVDTPDKLDCSGRVLVSSGQEAKLYYRSFKDADGDRLVQYSEQKMD</sequence>
<dbReference type="RefSeq" id="WP_066689546.1">
    <property type="nucleotide sequence ID" value="NZ_CP117025.1"/>
</dbReference>
<proteinExistence type="predicted"/>
<reference evidence="2" key="1">
    <citation type="submission" date="2016-01" db="EMBL/GenBank/DDBJ databases">
        <title>Draft genome of Chromobacterium sp. F49.</title>
        <authorList>
            <person name="Hong K.W."/>
        </authorList>
    </citation>
    <scope>NUCLEOTIDE SEQUENCE [LARGE SCALE GENOMIC DNA]</scope>
    <source>
        <strain evidence="2">CN3</strain>
    </source>
</reference>
<name>A0ABR5YFV0_9SPHN</name>
<organism evidence="1 2">
    <name type="scientific">Sphingomonas hankookensis</name>
    <dbReference type="NCBI Taxonomy" id="563996"/>
    <lineage>
        <taxon>Bacteria</taxon>
        <taxon>Pseudomonadati</taxon>
        <taxon>Pseudomonadota</taxon>
        <taxon>Alphaproteobacteria</taxon>
        <taxon>Sphingomonadales</taxon>
        <taxon>Sphingomonadaceae</taxon>
        <taxon>Sphingomonas</taxon>
    </lineage>
</organism>
<evidence type="ECO:0000313" key="2">
    <source>
        <dbReference type="Proteomes" id="UP000076609"/>
    </source>
</evidence>
<accession>A0ABR5YFV0</accession>
<dbReference type="EMBL" id="LQQO01000009">
    <property type="protein sequence ID" value="KZE16109.1"/>
    <property type="molecule type" value="Genomic_DNA"/>
</dbReference>
<evidence type="ECO:0008006" key="3">
    <source>
        <dbReference type="Google" id="ProtNLM"/>
    </source>
</evidence>